<evidence type="ECO:0000256" key="2">
    <source>
        <dbReference type="ARBA" id="ARBA00022679"/>
    </source>
</evidence>
<sequence>MSTKIYVAYHTWAPRIVGGPFTPIHVGRGRADVALRGMMGDDTGDHISGGNDAWCELTALYWAWKNDSDSQRIGLMHYRRVLDLMEEGTAGQVETQVADFDVQDWTERADHWLARADFDVVVPRLHTMGRCVEENYKHTHAPQDWDVARDVIAAHFPEYLQAFAGVAAGRAIRLGNLAIMTRAVLDRYCAFVFGVLHQVERADVDRSYYSTYQSRYLGFLAERLLTVFIEHERQTNPTLKIKEVGILKLDHAMITPYLGHEDAPEKGAVNVAVSADRAYLPHAAAMVRSLLDHANSARPINLFFLHSGLDPGDVACLRDMVMRARRDVSFHPINTGTPFDKSYRSSSRGPSNTTYNRFLVFSLLPGLDRLLYLDADMIITRDICELYDTEMGDAQIGAVTDWIMTRTLAGPTRTADPEVPDLRAYHRETLGLTDAEIARYFNAGVLLINFVAMKDPVKIGQRLMKAARDGRYMFRDQDILNKMFKGSLHQLDARWNVFNSRDHAYAQVPRALWQRARVARADPWIVHFADRGSKPWNAGPVPMADLYWQALIRTPFYRDVVGAPMPRSRARASGRLVAWGRAVARRVPFLRTPLLRAYHVLGWADR</sequence>
<reference evidence="5 6" key="1">
    <citation type="submission" date="2022-01" db="EMBL/GenBank/DDBJ databases">
        <title>Octadecabacter sp. nov., isolated from a marine alga.</title>
        <authorList>
            <person name="Jin M.S."/>
            <person name="Kim H.M."/>
            <person name="Han D.M."/>
            <person name="Jung J.J."/>
            <person name="Jeon C.O."/>
        </authorList>
    </citation>
    <scope>NUCLEOTIDE SEQUENCE [LARGE SCALE GENOMIC DNA]</scope>
    <source>
        <strain evidence="5 6">G9-8</strain>
    </source>
</reference>
<dbReference type="RefSeq" id="WP_235225088.1">
    <property type="nucleotide sequence ID" value="NZ_JAKGAQ010000002.1"/>
</dbReference>
<evidence type="ECO:0000313" key="6">
    <source>
        <dbReference type="Proteomes" id="UP001200557"/>
    </source>
</evidence>
<dbReference type="InterPro" id="IPR029044">
    <property type="entry name" value="Nucleotide-diphossugar_trans"/>
</dbReference>
<dbReference type="InterPro" id="IPR025536">
    <property type="entry name" value="DUF4422"/>
</dbReference>
<evidence type="ECO:0000259" key="4">
    <source>
        <dbReference type="Pfam" id="PF14393"/>
    </source>
</evidence>
<dbReference type="InterPro" id="IPR050748">
    <property type="entry name" value="Glycosyltrans_8_dom-fam"/>
</dbReference>
<accession>A0ABS9CXQ9</accession>
<keyword evidence="2" id="KW-0808">Transferase</keyword>
<evidence type="ECO:0000313" key="5">
    <source>
        <dbReference type="EMBL" id="MCF2870961.1"/>
    </source>
</evidence>
<dbReference type="PANTHER" id="PTHR13778">
    <property type="entry name" value="GLYCOSYLTRANSFERASE 8 DOMAIN-CONTAINING PROTEIN"/>
    <property type="match status" value="1"/>
</dbReference>
<name>A0ABS9CXQ9_9RHOB</name>
<organism evidence="5 6">
    <name type="scientific">Octadecabacter dasysiphoniae</name>
    <dbReference type="NCBI Taxonomy" id="2909341"/>
    <lineage>
        <taxon>Bacteria</taxon>
        <taxon>Pseudomonadati</taxon>
        <taxon>Pseudomonadota</taxon>
        <taxon>Alphaproteobacteria</taxon>
        <taxon>Rhodobacterales</taxon>
        <taxon>Roseobacteraceae</taxon>
        <taxon>Octadecabacter</taxon>
    </lineage>
</organism>
<keyword evidence="1" id="KW-0328">Glycosyltransferase</keyword>
<feature type="domain" description="DUF4422" evidence="4">
    <location>
        <begin position="4"/>
        <end position="232"/>
    </location>
</feature>
<keyword evidence="6" id="KW-1185">Reference proteome</keyword>
<dbReference type="Pfam" id="PF01501">
    <property type="entry name" value="Glyco_transf_8"/>
    <property type="match status" value="1"/>
</dbReference>
<proteinExistence type="predicted"/>
<dbReference type="EMBL" id="JAKGAQ010000002">
    <property type="protein sequence ID" value="MCF2870961.1"/>
    <property type="molecule type" value="Genomic_DNA"/>
</dbReference>
<protein>
    <submittedName>
        <fullName evidence="5">DUF4422 domain-containing protein</fullName>
    </submittedName>
</protein>
<dbReference type="PANTHER" id="PTHR13778:SF47">
    <property type="entry name" value="LIPOPOLYSACCHARIDE 1,3-GALACTOSYLTRANSFERASE"/>
    <property type="match status" value="1"/>
</dbReference>
<comment type="caution">
    <text evidence="5">The sequence shown here is derived from an EMBL/GenBank/DDBJ whole genome shotgun (WGS) entry which is preliminary data.</text>
</comment>
<dbReference type="CDD" id="cd04194">
    <property type="entry name" value="GT8_A4GalT_like"/>
    <property type="match status" value="1"/>
</dbReference>
<dbReference type="Pfam" id="PF14393">
    <property type="entry name" value="DUF4422"/>
    <property type="match status" value="1"/>
</dbReference>
<dbReference type="Proteomes" id="UP001200557">
    <property type="component" value="Unassembled WGS sequence"/>
</dbReference>
<gene>
    <name evidence="5" type="ORF">L0664_07780</name>
</gene>
<evidence type="ECO:0000256" key="3">
    <source>
        <dbReference type="ARBA" id="ARBA00022723"/>
    </source>
</evidence>
<dbReference type="Gene3D" id="3.90.550.10">
    <property type="entry name" value="Spore Coat Polysaccharide Biosynthesis Protein SpsA, Chain A"/>
    <property type="match status" value="1"/>
</dbReference>
<dbReference type="SUPFAM" id="SSF53448">
    <property type="entry name" value="Nucleotide-diphospho-sugar transferases"/>
    <property type="match status" value="1"/>
</dbReference>
<evidence type="ECO:0000256" key="1">
    <source>
        <dbReference type="ARBA" id="ARBA00022676"/>
    </source>
</evidence>
<keyword evidence="3" id="KW-0479">Metal-binding</keyword>
<dbReference type="InterPro" id="IPR002495">
    <property type="entry name" value="Glyco_trans_8"/>
</dbReference>